<dbReference type="SUPFAM" id="SSF52540">
    <property type="entry name" value="P-loop containing nucleoside triphosphate hydrolases"/>
    <property type="match status" value="1"/>
</dbReference>
<dbReference type="Gene3D" id="3.40.50.300">
    <property type="entry name" value="P-loop containing nucleotide triphosphate hydrolases"/>
    <property type="match status" value="1"/>
</dbReference>
<dbReference type="RefSeq" id="WP_119835451.1">
    <property type="nucleotide sequence ID" value="NZ_CP032514.1"/>
</dbReference>
<name>A0ABN5PRF3_9ACTO</name>
<organism evidence="3 4">
    <name type="scientific">Actinomyces lilanjuaniae</name>
    <dbReference type="NCBI Taxonomy" id="2321394"/>
    <lineage>
        <taxon>Bacteria</taxon>
        <taxon>Bacillati</taxon>
        <taxon>Actinomycetota</taxon>
        <taxon>Actinomycetes</taxon>
        <taxon>Actinomycetales</taxon>
        <taxon>Actinomycetaceae</taxon>
        <taxon>Actinomyces</taxon>
    </lineage>
</organism>
<feature type="compositionally biased region" description="Low complexity" evidence="1">
    <location>
        <begin position="15"/>
        <end position="26"/>
    </location>
</feature>
<reference evidence="3 4" key="1">
    <citation type="submission" date="2018-09" db="EMBL/GenBank/DDBJ databases">
        <authorList>
            <person name="Li J."/>
        </authorList>
    </citation>
    <scope>NUCLEOTIDE SEQUENCE [LARGE SCALE GENOMIC DNA]</scope>
    <source>
        <strain evidence="3 4">2129</strain>
    </source>
</reference>
<sequence>MADSFASSAVPPLTPDSASDPSAPSPLFRTGSAEALLLGLVDHLATALGEAPSRLVVGLAGAPGSGKSTLATRLQDLLAQRGLLAGAVPMDGFHLSNAVLDALGRHDRKGAPDTFDVEGLLATLDRVRAQDLPEVLAPVYRRDLHEPVAAGTLVSGPGAVVTEGNYLALDSYGWQEVRTRIDLLVFLEVPEEELVARLVTRHQDFGRSAADAGHWVRTVDLPNARLVASSASRCHEVWTLATTSETIPDQ</sequence>
<dbReference type="InterPro" id="IPR027417">
    <property type="entry name" value="P-loop_NTPase"/>
</dbReference>
<keyword evidence="4" id="KW-1185">Reference proteome</keyword>
<evidence type="ECO:0000256" key="1">
    <source>
        <dbReference type="SAM" id="MobiDB-lite"/>
    </source>
</evidence>
<feature type="region of interest" description="Disordered" evidence="1">
    <location>
        <begin position="1"/>
        <end position="26"/>
    </location>
</feature>
<dbReference type="Proteomes" id="UP000273001">
    <property type="component" value="Chromosome"/>
</dbReference>
<dbReference type="Pfam" id="PF00485">
    <property type="entry name" value="PRK"/>
    <property type="match status" value="1"/>
</dbReference>
<dbReference type="InterPro" id="IPR006083">
    <property type="entry name" value="PRK/URK"/>
</dbReference>
<proteinExistence type="predicted"/>
<evidence type="ECO:0000313" key="4">
    <source>
        <dbReference type="Proteomes" id="UP000273001"/>
    </source>
</evidence>
<gene>
    <name evidence="3" type="ORF">D5R93_12465</name>
</gene>
<feature type="domain" description="Phosphoribulokinase/uridine kinase" evidence="2">
    <location>
        <begin position="56"/>
        <end position="200"/>
    </location>
</feature>
<protein>
    <submittedName>
        <fullName evidence="3">Phosphoribulokinase</fullName>
    </submittedName>
</protein>
<dbReference type="EMBL" id="CP032514">
    <property type="protein sequence ID" value="AYD90609.1"/>
    <property type="molecule type" value="Genomic_DNA"/>
</dbReference>
<evidence type="ECO:0000259" key="2">
    <source>
        <dbReference type="Pfam" id="PF00485"/>
    </source>
</evidence>
<dbReference type="PANTHER" id="PTHR10285">
    <property type="entry name" value="URIDINE KINASE"/>
    <property type="match status" value="1"/>
</dbReference>
<evidence type="ECO:0000313" key="3">
    <source>
        <dbReference type="EMBL" id="AYD90609.1"/>
    </source>
</evidence>
<accession>A0ABN5PRF3</accession>